<evidence type="ECO:0000313" key="2">
    <source>
        <dbReference type="Proteomes" id="UP001293254"/>
    </source>
</evidence>
<accession>A0AAE2CJS5</accession>
<comment type="caution">
    <text evidence="1">The sequence shown here is derived from an EMBL/GenBank/DDBJ whole genome shotgun (WGS) entry which is preliminary data.</text>
</comment>
<dbReference type="AlphaFoldDB" id="A0AAE2CJS5"/>
<gene>
    <name evidence="1" type="ORF">Salat_1669700</name>
</gene>
<sequence>MLTLGICLELAERVPPVRSRCYLDLAGKGALASSRYCLELVGRGTPARSRCYLDLERCCRMRRHFAHSQWPCGRLFARGQRPRRGRAATGWCTCGLVFFSRHFVSCEGHCAFIFGRIFA</sequence>
<keyword evidence="2" id="KW-1185">Reference proteome</keyword>
<name>A0AAE2CJS5_9LAMI</name>
<proteinExistence type="predicted"/>
<reference evidence="1" key="1">
    <citation type="submission" date="2020-06" db="EMBL/GenBank/DDBJ databases">
        <authorList>
            <person name="Li T."/>
            <person name="Hu X."/>
            <person name="Zhang T."/>
            <person name="Song X."/>
            <person name="Zhang H."/>
            <person name="Dai N."/>
            <person name="Sheng W."/>
            <person name="Hou X."/>
            <person name="Wei L."/>
        </authorList>
    </citation>
    <scope>NUCLEOTIDE SEQUENCE</scope>
    <source>
        <strain evidence="1">3651</strain>
        <tissue evidence="1">Leaf</tissue>
    </source>
</reference>
<organism evidence="1 2">
    <name type="scientific">Sesamum alatum</name>
    <dbReference type="NCBI Taxonomy" id="300844"/>
    <lineage>
        <taxon>Eukaryota</taxon>
        <taxon>Viridiplantae</taxon>
        <taxon>Streptophyta</taxon>
        <taxon>Embryophyta</taxon>
        <taxon>Tracheophyta</taxon>
        <taxon>Spermatophyta</taxon>
        <taxon>Magnoliopsida</taxon>
        <taxon>eudicotyledons</taxon>
        <taxon>Gunneridae</taxon>
        <taxon>Pentapetalae</taxon>
        <taxon>asterids</taxon>
        <taxon>lamiids</taxon>
        <taxon>Lamiales</taxon>
        <taxon>Pedaliaceae</taxon>
        <taxon>Sesamum</taxon>
    </lineage>
</organism>
<reference evidence="1" key="2">
    <citation type="journal article" date="2024" name="Plant">
        <title>Genomic evolution and insights into agronomic trait innovations of Sesamum species.</title>
        <authorList>
            <person name="Miao H."/>
            <person name="Wang L."/>
            <person name="Qu L."/>
            <person name="Liu H."/>
            <person name="Sun Y."/>
            <person name="Le M."/>
            <person name="Wang Q."/>
            <person name="Wei S."/>
            <person name="Zheng Y."/>
            <person name="Lin W."/>
            <person name="Duan Y."/>
            <person name="Cao H."/>
            <person name="Xiong S."/>
            <person name="Wang X."/>
            <person name="Wei L."/>
            <person name="Li C."/>
            <person name="Ma Q."/>
            <person name="Ju M."/>
            <person name="Zhao R."/>
            <person name="Li G."/>
            <person name="Mu C."/>
            <person name="Tian Q."/>
            <person name="Mei H."/>
            <person name="Zhang T."/>
            <person name="Gao T."/>
            <person name="Zhang H."/>
        </authorList>
    </citation>
    <scope>NUCLEOTIDE SEQUENCE</scope>
    <source>
        <strain evidence="1">3651</strain>
    </source>
</reference>
<protein>
    <submittedName>
        <fullName evidence="1">Uncharacterized protein</fullName>
    </submittedName>
</protein>
<evidence type="ECO:0000313" key="1">
    <source>
        <dbReference type="EMBL" id="KAK4424761.1"/>
    </source>
</evidence>
<dbReference type="Proteomes" id="UP001293254">
    <property type="component" value="Unassembled WGS sequence"/>
</dbReference>
<dbReference type="EMBL" id="JACGWO010000006">
    <property type="protein sequence ID" value="KAK4424761.1"/>
    <property type="molecule type" value="Genomic_DNA"/>
</dbReference>